<dbReference type="GO" id="GO:0003677">
    <property type="term" value="F:DNA binding"/>
    <property type="evidence" value="ECO:0007669"/>
    <property type="project" value="UniProtKB-KW"/>
</dbReference>
<dbReference type="AlphaFoldDB" id="A0A6J1C1R3"/>
<evidence type="ECO:0000256" key="7">
    <source>
        <dbReference type="ARBA" id="ARBA00023163"/>
    </source>
</evidence>
<dbReference type="InterPro" id="IPR036236">
    <property type="entry name" value="Znf_C2H2_sf"/>
</dbReference>
<dbReference type="PANTHER" id="PTHR10593">
    <property type="entry name" value="SERINE/THREONINE-PROTEIN KINASE RIO"/>
    <property type="match status" value="1"/>
</dbReference>
<evidence type="ECO:0000313" key="11">
    <source>
        <dbReference type="RefSeq" id="XP_022135690.1"/>
    </source>
</evidence>
<keyword evidence="3 8" id="KW-0863">Zinc-finger</keyword>
<keyword evidence="4" id="KW-0862">Zinc</keyword>
<dbReference type="GO" id="GO:0008270">
    <property type="term" value="F:zinc ion binding"/>
    <property type="evidence" value="ECO:0007669"/>
    <property type="project" value="UniProtKB-KW"/>
</dbReference>
<keyword evidence="5" id="KW-0805">Transcription regulation</keyword>
<evidence type="ECO:0000256" key="4">
    <source>
        <dbReference type="ARBA" id="ARBA00022833"/>
    </source>
</evidence>
<keyword evidence="6" id="KW-0238">DNA-binding</keyword>
<dbReference type="Proteomes" id="UP000504603">
    <property type="component" value="Unplaced"/>
</dbReference>
<evidence type="ECO:0000256" key="1">
    <source>
        <dbReference type="ARBA" id="ARBA00022723"/>
    </source>
</evidence>
<keyword evidence="7" id="KW-0804">Transcription</keyword>
<dbReference type="InterPro" id="IPR055186">
    <property type="entry name" value="C2H2-2nd_BIRD-IDD"/>
</dbReference>
<evidence type="ECO:0000256" key="3">
    <source>
        <dbReference type="ARBA" id="ARBA00022771"/>
    </source>
</evidence>
<evidence type="ECO:0000259" key="9">
    <source>
        <dbReference type="PROSITE" id="PS50157"/>
    </source>
</evidence>
<dbReference type="Pfam" id="PF22992">
    <property type="entry name" value="C2CH-4th_BIRD-IDD"/>
    <property type="match status" value="1"/>
</dbReference>
<dbReference type="PROSITE" id="PS00028">
    <property type="entry name" value="ZINC_FINGER_C2H2_1"/>
    <property type="match status" value="1"/>
</dbReference>
<dbReference type="FunFam" id="3.30.160.60:FF:000554">
    <property type="entry name" value="protein indeterminate-domain 12-like"/>
    <property type="match status" value="1"/>
</dbReference>
<dbReference type="GO" id="GO:0003700">
    <property type="term" value="F:DNA-binding transcription factor activity"/>
    <property type="evidence" value="ECO:0007669"/>
    <property type="project" value="TreeGrafter"/>
</dbReference>
<keyword evidence="1" id="KW-0479">Metal-binding</keyword>
<evidence type="ECO:0000313" key="10">
    <source>
        <dbReference type="Proteomes" id="UP000504603"/>
    </source>
</evidence>
<dbReference type="KEGG" id="mcha:111007588"/>
<dbReference type="InterPro" id="IPR055187">
    <property type="entry name" value="C2CH-3rd_BIRD-IDD"/>
</dbReference>
<dbReference type="GeneID" id="111007588"/>
<keyword evidence="10" id="KW-1185">Reference proteome</keyword>
<evidence type="ECO:0000256" key="2">
    <source>
        <dbReference type="ARBA" id="ARBA00022737"/>
    </source>
</evidence>
<evidence type="ECO:0000256" key="5">
    <source>
        <dbReference type="ARBA" id="ARBA00023015"/>
    </source>
</evidence>
<dbReference type="PANTHER" id="PTHR10593:SF148">
    <property type="entry name" value="ZINC FINGER PROTEIN MAGPIE"/>
    <property type="match status" value="1"/>
</dbReference>
<dbReference type="SUPFAM" id="SSF57667">
    <property type="entry name" value="beta-beta-alpha zinc fingers"/>
    <property type="match status" value="1"/>
</dbReference>
<dbReference type="InterPro" id="IPR055185">
    <property type="entry name" value="C2CH-4th_BIRD-IDD"/>
</dbReference>
<accession>A0A6J1C1R3</accession>
<dbReference type="RefSeq" id="XP_022135690.1">
    <property type="nucleotide sequence ID" value="XM_022279998.1"/>
</dbReference>
<dbReference type="Pfam" id="PF00096">
    <property type="entry name" value="zf-C2H2"/>
    <property type="match status" value="1"/>
</dbReference>
<sequence>MSKEQAISNAFVCNNIPTLGSINNPPVIKKKRNLPGNPDPEAEVVALSPKTLMATNRFLCEICGKGFQRDQNLQLHRRGHNLPWKLKQRSSNNKEGVRKRVYVCPEKGCVHHHPSRALGDLTGIKKHFCRKHGEKKWKCDKCSKKYAVQSDWKAHSKTCGTKEYKCDCGTPFSRRDSYVTHRAYCVALAEETARLNAASSTNNNSTIAENNYHFLKPPHQIFSSSNIFRLNNSTDESRDHHMVFNNYNLNTPTIGLPFWMMAPAANNNNSHQINDLHDHHHPFSAASSVISAPSLYSNQDQQAHEAVLGNMSATVLLQKAAQIGVTSSTNDPSLMMGSSFGVKLGDGKGFFSGFYGTNYNSNSMPSCSSLENGGGEDSGWSNLVQMYPPAKRRHTVSEESVVSGGGEITRDFLGVGVHTICHPSAVNGWI</sequence>
<evidence type="ECO:0000256" key="8">
    <source>
        <dbReference type="PROSITE-ProRule" id="PRU00042"/>
    </source>
</evidence>
<dbReference type="PROSITE" id="PS50157">
    <property type="entry name" value="ZINC_FINGER_C2H2_2"/>
    <property type="match status" value="1"/>
</dbReference>
<dbReference type="Pfam" id="PF22995">
    <property type="entry name" value="C2CH-3rd_BIRD-IDD"/>
    <property type="match status" value="1"/>
</dbReference>
<dbReference type="InterPro" id="IPR031140">
    <property type="entry name" value="IDD1-16"/>
</dbReference>
<dbReference type="FunFam" id="3.30.160.60:FF:000131">
    <property type="entry name" value="protein indeterminate-domain 5, chloroplastic-like"/>
    <property type="match status" value="1"/>
</dbReference>
<proteinExistence type="predicted"/>
<dbReference type="InterPro" id="IPR013087">
    <property type="entry name" value="Znf_C2H2_type"/>
</dbReference>
<reference evidence="11" key="1">
    <citation type="submission" date="2025-08" db="UniProtKB">
        <authorList>
            <consortium name="RefSeq"/>
        </authorList>
    </citation>
    <scope>IDENTIFICATION</scope>
    <source>
        <strain evidence="11">OHB3-1</strain>
    </source>
</reference>
<dbReference type="Pfam" id="PF22996">
    <property type="entry name" value="C2H2-2nd_BIRD-IDD"/>
    <property type="match status" value="1"/>
</dbReference>
<gene>
    <name evidence="11" type="primary">LOC111007588</name>
</gene>
<name>A0A6J1C1R3_MOMCH</name>
<feature type="domain" description="C2H2-type" evidence="9">
    <location>
        <begin position="58"/>
        <end position="80"/>
    </location>
</feature>
<dbReference type="OrthoDB" id="6354171at2759"/>
<dbReference type="Gene3D" id="3.30.160.60">
    <property type="entry name" value="Classic Zinc Finger"/>
    <property type="match status" value="2"/>
</dbReference>
<keyword evidence="2" id="KW-0677">Repeat</keyword>
<organism evidence="10 11">
    <name type="scientific">Momordica charantia</name>
    <name type="common">Bitter gourd</name>
    <name type="synonym">Balsam pear</name>
    <dbReference type="NCBI Taxonomy" id="3673"/>
    <lineage>
        <taxon>Eukaryota</taxon>
        <taxon>Viridiplantae</taxon>
        <taxon>Streptophyta</taxon>
        <taxon>Embryophyta</taxon>
        <taxon>Tracheophyta</taxon>
        <taxon>Spermatophyta</taxon>
        <taxon>Magnoliopsida</taxon>
        <taxon>eudicotyledons</taxon>
        <taxon>Gunneridae</taxon>
        <taxon>Pentapetalae</taxon>
        <taxon>rosids</taxon>
        <taxon>fabids</taxon>
        <taxon>Cucurbitales</taxon>
        <taxon>Cucurbitaceae</taxon>
        <taxon>Momordiceae</taxon>
        <taxon>Momordica</taxon>
    </lineage>
</organism>
<dbReference type="GO" id="GO:0005634">
    <property type="term" value="C:nucleus"/>
    <property type="evidence" value="ECO:0007669"/>
    <property type="project" value="TreeGrafter"/>
</dbReference>
<dbReference type="SMART" id="SM00355">
    <property type="entry name" value="ZnF_C2H2"/>
    <property type="match status" value="3"/>
</dbReference>
<protein>
    <submittedName>
        <fullName evidence="11">Zinc finger protein MAGPIE-like</fullName>
    </submittedName>
</protein>
<evidence type="ECO:0000256" key="6">
    <source>
        <dbReference type="ARBA" id="ARBA00023125"/>
    </source>
</evidence>